<reference evidence="2" key="1">
    <citation type="submission" date="2022-12" db="EMBL/GenBank/DDBJ databases">
        <authorList>
            <person name="Petersen C."/>
        </authorList>
    </citation>
    <scope>NUCLEOTIDE SEQUENCE</scope>
    <source>
        <strain evidence="2">IBT 35675</strain>
    </source>
</reference>
<dbReference type="InterPro" id="IPR021840">
    <property type="entry name" value="DUF3433"/>
</dbReference>
<organism evidence="2 3">
    <name type="scientific">Penicillium brevicompactum</name>
    <dbReference type="NCBI Taxonomy" id="5074"/>
    <lineage>
        <taxon>Eukaryota</taxon>
        <taxon>Fungi</taxon>
        <taxon>Dikarya</taxon>
        <taxon>Ascomycota</taxon>
        <taxon>Pezizomycotina</taxon>
        <taxon>Eurotiomycetes</taxon>
        <taxon>Eurotiomycetidae</taxon>
        <taxon>Eurotiales</taxon>
        <taxon>Aspergillaceae</taxon>
        <taxon>Penicillium</taxon>
    </lineage>
</organism>
<keyword evidence="1" id="KW-0472">Membrane</keyword>
<keyword evidence="3" id="KW-1185">Reference proteome</keyword>
<comment type="caution">
    <text evidence="2">The sequence shown here is derived from an EMBL/GenBank/DDBJ whole genome shotgun (WGS) entry which is preliminary data.</text>
</comment>
<evidence type="ECO:0000313" key="2">
    <source>
        <dbReference type="EMBL" id="KAJ5350764.1"/>
    </source>
</evidence>
<dbReference type="Proteomes" id="UP001148299">
    <property type="component" value="Unassembled WGS sequence"/>
</dbReference>
<dbReference type="EMBL" id="JAPZBR010000006">
    <property type="protein sequence ID" value="KAJ5350764.1"/>
    <property type="molecule type" value="Genomic_DNA"/>
</dbReference>
<feature type="transmembrane region" description="Helical" evidence="1">
    <location>
        <begin position="603"/>
        <end position="631"/>
    </location>
</feature>
<dbReference type="PANTHER" id="PTHR37544:SF3">
    <property type="entry name" value="SPRAY"/>
    <property type="match status" value="1"/>
</dbReference>
<feature type="transmembrane region" description="Helical" evidence="1">
    <location>
        <begin position="118"/>
        <end position="139"/>
    </location>
</feature>
<accession>A0A9W9R255</accession>
<feature type="transmembrane region" description="Helical" evidence="1">
    <location>
        <begin position="1053"/>
        <end position="1083"/>
    </location>
</feature>
<feature type="transmembrane region" description="Helical" evidence="1">
    <location>
        <begin position="34"/>
        <end position="55"/>
    </location>
</feature>
<feature type="transmembrane region" description="Helical" evidence="1">
    <location>
        <begin position="487"/>
        <end position="506"/>
    </location>
</feature>
<evidence type="ECO:0000313" key="3">
    <source>
        <dbReference type="Proteomes" id="UP001148299"/>
    </source>
</evidence>
<dbReference type="AlphaFoldDB" id="A0A9W9R255"/>
<protein>
    <submittedName>
        <fullName evidence="2">Uncharacterized protein</fullName>
    </submittedName>
</protein>
<feature type="transmembrane region" description="Helical" evidence="1">
    <location>
        <begin position="146"/>
        <end position="171"/>
    </location>
</feature>
<evidence type="ECO:0000256" key="1">
    <source>
        <dbReference type="SAM" id="Phobius"/>
    </source>
</evidence>
<feature type="transmembrane region" description="Helical" evidence="1">
    <location>
        <begin position="643"/>
        <end position="664"/>
    </location>
</feature>
<feature type="transmembrane region" description="Helical" evidence="1">
    <location>
        <begin position="713"/>
        <end position="736"/>
    </location>
</feature>
<dbReference type="Pfam" id="PF11915">
    <property type="entry name" value="DUF3433"/>
    <property type="match status" value="2"/>
</dbReference>
<sequence>MSDENAYVHQQEVALDKQKNVEVKRPWIPWTLRRPFLCSLALLFLLFAIVLEVLRQLSDRNHGLVIYKTVDEMPKVISGVYIYAPVTFAVVAVTLWQFCAGDALRLEPYFQLAKPEGVSATVLFTNYSFQYGMIAPIIAARNRHWLAFLISLLSIIFKLSLPSLLSGLVVLTETRLNETKTVTTWPKLLDLDTQQRWFSSQPMLQTSSLLIRTADDFFLFRSPDYASPAVSMPIDENETSNLSMNQTVYWSDMACQDLSFTNVTWAQNSATAGGKNVSQWRATQLEFPSDQMNPPCSLNLTLNTTTPRDSGPFQFSHWEPKSSSSVSDEDSAFQISDCEHYALFGILVDINGGLLPSTGHSSNATAFACSVKYRSAEAAVNITVDASISGVHLDESSTKELQNSEFFDAGFRELLRSQRHDFENSGSESQSHSPLIGVSEYQMKIMQFWKSHFIIAMDKLFDVKSPRQAQANQATTVVALKVLPTPAISAETLLSIAALLLILLSIEYPRRPNFLESDPGSIIAQCTVVAERFTTGNLLTKSTGQFSSATSRQLRRWARNFKCQWVDVANGKKIDVVPVCSKMSPEKLALPSARRLADRNPHFVIVPWFLVEFLFLTGVLVTYGFALSFLSIKDIDVETRQQIGFLVFLLFGPTFISSLVNSLLASILRYSTIIETWGRLQKGRTRIGESMTKNYGSHIPLSVLFHNLCQGPILLIVLSVVCTLGLVLTVASGGMFESQTKIYNSHVTGLSERYDNTSFHIPTSDVFFDGIGLMLSSLNRGTPIVPWQDEKTAFLPVANNDLQADQENTVSYTGLTVGTGANLVCHQVNLGHSWVDSRSGSTSWNYTSPSGLRCTAEVPNALKDGLIKRSISYLQSNAASSVDQGCQSTIMILARWDTMQSSPLNSQNSLGLSCDVLISSNKFTVSFSPEGIVSSSRLEKGSVARGDNTSRIMSQDTTAHFNKVITEYSRSYNPLGNMSFFHYDWPGMMTAVAYDRLRPSSQLSFDFTSLSTAVQSTYQEIFSAYLTFNRDLYFDRHPESNAPKVNGTRTTSIWGLFPSAISIVLALVLLSLDVATVVILFTARSKYFRAPRIPMSLGSLMPWIAGSEMVSDIRAMLDMGKSKMEVHEAQSQRLYRFGLSYDANEEGRWLLDYDHSHSQQIGSELRHLPGLSIERRVDAGFASAQNAGGGEISSPTKSTSNVSRIIECLRRGIGGSAK</sequence>
<dbReference type="PANTHER" id="PTHR37544">
    <property type="entry name" value="SPRAY-RELATED"/>
    <property type="match status" value="1"/>
</dbReference>
<keyword evidence="1" id="KW-1133">Transmembrane helix</keyword>
<gene>
    <name evidence="2" type="ORF">N7541_008491</name>
</gene>
<name>A0A9W9R255_PENBR</name>
<reference evidence="2" key="2">
    <citation type="journal article" date="2023" name="IMA Fungus">
        <title>Comparative genomic study of the Penicillium genus elucidates a diverse pangenome and 15 lateral gene transfer events.</title>
        <authorList>
            <person name="Petersen C."/>
            <person name="Sorensen T."/>
            <person name="Nielsen M.R."/>
            <person name="Sondergaard T.E."/>
            <person name="Sorensen J.L."/>
            <person name="Fitzpatrick D.A."/>
            <person name="Frisvad J.C."/>
            <person name="Nielsen K.L."/>
        </authorList>
    </citation>
    <scope>NUCLEOTIDE SEQUENCE</scope>
    <source>
        <strain evidence="2">IBT 35675</strain>
    </source>
</reference>
<proteinExistence type="predicted"/>
<feature type="transmembrane region" description="Helical" evidence="1">
    <location>
        <begin position="76"/>
        <end position="98"/>
    </location>
</feature>
<keyword evidence="1" id="KW-0812">Transmembrane</keyword>